<evidence type="ECO:0008006" key="4">
    <source>
        <dbReference type="Google" id="ProtNLM"/>
    </source>
</evidence>
<reference evidence="2 3" key="1">
    <citation type="journal article" date="2013" name="Environ. Microbiol.">
        <title>Genome analysis of Chitinivibrio alkaliphilus gen. nov., sp. nov., a novel extremely haloalkaliphilic anaerobic chitinolytic bacterium from the candidate phylum Termite Group 3.</title>
        <authorList>
            <person name="Sorokin D.Y."/>
            <person name="Gumerov V.M."/>
            <person name="Rakitin A.L."/>
            <person name="Beletsky A.V."/>
            <person name="Damste J.S."/>
            <person name="Muyzer G."/>
            <person name="Mardanov A.V."/>
            <person name="Ravin N.V."/>
        </authorList>
    </citation>
    <scope>NUCLEOTIDE SEQUENCE [LARGE SCALE GENOMIC DNA]</scope>
    <source>
        <strain evidence="2 3">ACht1</strain>
    </source>
</reference>
<feature type="chain" id="PRO_5004679249" description="Phosphate-selective porin O and P" evidence="1">
    <location>
        <begin position="22"/>
        <end position="460"/>
    </location>
</feature>
<dbReference type="AlphaFoldDB" id="U7DE49"/>
<keyword evidence="1" id="KW-0732">Signal</keyword>
<keyword evidence="3" id="KW-1185">Reference proteome</keyword>
<dbReference type="SUPFAM" id="SSF56935">
    <property type="entry name" value="Porins"/>
    <property type="match status" value="1"/>
</dbReference>
<organism evidence="2 3">
    <name type="scientific">Chitinivibrio alkaliphilus ACht1</name>
    <dbReference type="NCBI Taxonomy" id="1313304"/>
    <lineage>
        <taxon>Bacteria</taxon>
        <taxon>Pseudomonadati</taxon>
        <taxon>Fibrobacterota</taxon>
        <taxon>Chitinivibrionia</taxon>
        <taxon>Chitinivibrionales</taxon>
        <taxon>Chitinivibrionaceae</taxon>
        <taxon>Chitinivibrio</taxon>
    </lineage>
</organism>
<dbReference type="RefSeq" id="WP_022635909.1">
    <property type="nucleotide sequence ID" value="NZ_ASJR01000002.1"/>
</dbReference>
<proteinExistence type="predicted"/>
<dbReference type="InterPro" id="IPR023614">
    <property type="entry name" value="Porin_dom_sf"/>
</dbReference>
<dbReference type="STRING" id="1313304.CALK_0366"/>
<comment type="caution">
    <text evidence="2">The sequence shown here is derived from an EMBL/GenBank/DDBJ whole genome shotgun (WGS) entry which is preliminary data.</text>
</comment>
<feature type="signal peptide" evidence="1">
    <location>
        <begin position="1"/>
        <end position="21"/>
    </location>
</feature>
<dbReference type="Gene3D" id="2.40.160.10">
    <property type="entry name" value="Porin"/>
    <property type="match status" value="1"/>
</dbReference>
<gene>
    <name evidence="2" type="ORF">CALK_0366</name>
</gene>
<dbReference type="OrthoDB" id="5571598at2"/>
<sequence>MKRWSMVALVAFFLATSIISAQDGFNLYGFLDVDADLHFIDDDNPMLLNSHDNSFMFRQGRLHKYFDYRPHDNMRVLTEVGFHWQPHGRFETGQRMVLNSQDVDVAQDPVEYENLLDLRESGRGETPATSVSLQRAWMEYNLSQYSNIRIGRFITPVGIWNVDHGSPVIVTAMQPYSTGFVEVFPTAQTGLMYYGRTYLDMYDLDYKIYVSSGRDVQPIDELADISIGGNVKFRAIDWGEGFEFGLSAYTGIDRAQSQWADMGLTMLVDPQGNPILDDANEPIFIPDGHVRLDTEMHQQTREHAFGVDAKFEFNNFLFQSEFNYNLLKNQLAGDEESSVFGTYFLCGYTFHIDPNFNLMPYALFEYIQANDLYEYDSSLPSNAVFYDGRQINQFHDYGLFSSGYADQAHGLILGVNANIFGRSNIKCQYTHINMNRDVNSSSDNDAMNFGVLSLQFTVAY</sequence>
<protein>
    <recommendedName>
        <fullName evidence="4">Phosphate-selective porin O and P</fullName>
    </recommendedName>
</protein>
<name>U7DE49_9BACT</name>
<evidence type="ECO:0000256" key="1">
    <source>
        <dbReference type="SAM" id="SignalP"/>
    </source>
</evidence>
<accession>U7DE49</accession>
<dbReference type="Proteomes" id="UP000017148">
    <property type="component" value="Unassembled WGS sequence"/>
</dbReference>
<evidence type="ECO:0000313" key="3">
    <source>
        <dbReference type="Proteomes" id="UP000017148"/>
    </source>
</evidence>
<evidence type="ECO:0000313" key="2">
    <source>
        <dbReference type="EMBL" id="ERP39196.1"/>
    </source>
</evidence>
<dbReference type="EMBL" id="ASJR01000002">
    <property type="protein sequence ID" value="ERP39196.1"/>
    <property type="molecule type" value="Genomic_DNA"/>
</dbReference>